<protein>
    <submittedName>
        <fullName evidence="10">Cloroperoxidase</fullName>
    </submittedName>
</protein>
<dbReference type="GO" id="GO:0046872">
    <property type="term" value="F:metal ion binding"/>
    <property type="evidence" value="ECO:0007669"/>
    <property type="project" value="UniProtKB-KW"/>
</dbReference>
<keyword evidence="2 10" id="KW-0575">Peroxidase</keyword>
<evidence type="ECO:0000256" key="3">
    <source>
        <dbReference type="ARBA" id="ARBA00022617"/>
    </source>
</evidence>
<proteinExistence type="inferred from homology"/>
<evidence type="ECO:0000256" key="6">
    <source>
        <dbReference type="ARBA" id="ARBA00023004"/>
    </source>
</evidence>
<evidence type="ECO:0000313" key="11">
    <source>
        <dbReference type="Proteomes" id="UP000800036"/>
    </source>
</evidence>
<feature type="domain" description="Heme haloperoxidase family profile" evidence="9">
    <location>
        <begin position="20"/>
        <end position="232"/>
    </location>
</feature>
<evidence type="ECO:0000256" key="8">
    <source>
        <dbReference type="SAM" id="SignalP"/>
    </source>
</evidence>
<keyword evidence="4" id="KW-0479">Metal-binding</keyword>
<evidence type="ECO:0000256" key="1">
    <source>
        <dbReference type="ARBA" id="ARBA00001970"/>
    </source>
</evidence>
<dbReference type="InterPro" id="IPR000028">
    <property type="entry name" value="Chloroperoxidase"/>
</dbReference>
<evidence type="ECO:0000259" key="9">
    <source>
        <dbReference type="PROSITE" id="PS51405"/>
    </source>
</evidence>
<sequence length="261" mass="28136">MKLLTILLSLAAFTVAQSFDYGDWREPGPDDLRSPCPGLNALANHGFLPRDGRNITQATLIKGVAAVNLSAENAVGLFVAALRTSSDPASGAFTLQDLKKHNIIEHDGSLSRADVDTPGAGDQGFNPKVFSEYKSFFGGATQITLALAATARWGRINSARKTNPNFVYGPAQRFNSYAETATFFQVLQNATTGTVPLEFLEIFFSEERLPVVEGWRAPSTLTGLGVATTILQLAMDTDEKAADLVLPRSKRGYSHVGELEL</sequence>
<accession>A0A6A5VHQ2</accession>
<dbReference type="InterPro" id="IPR036851">
    <property type="entry name" value="Chloroperoxidase-like_sf"/>
</dbReference>
<dbReference type="EMBL" id="ML976670">
    <property type="protein sequence ID" value="KAF1975382.1"/>
    <property type="molecule type" value="Genomic_DNA"/>
</dbReference>
<keyword evidence="3" id="KW-0349">Heme</keyword>
<evidence type="ECO:0000256" key="2">
    <source>
        <dbReference type="ARBA" id="ARBA00022559"/>
    </source>
</evidence>
<dbReference type="Proteomes" id="UP000800036">
    <property type="component" value="Unassembled WGS sequence"/>
</dbReference>
<dbReference type="PANTHER" id="PTHR33577:SF9">
    <property type="entry name" value="PEROXIDASE STCC"/>
    <property type="match status" value="1"/>
</dbReference>
<dbReference type="OrthoDB" id="407298at2759"/>
<gene>
    <name evidence="10" type="ORF">BU23DRAFT_72682</name>
</gene>
<comment type="cofactor">
    <cofactor evidence="1">
        <name>heme b</name>
        <dbReference type="ChEBI" id="CHEBI:60344"/>
    </cofactor>
</comment>
<comment type="similarity">
    <text evidence="7">Belongs to the chloroperoxidase family.</text>
</comment>
<evidence type="ECO:0000256" key="4">
    <source>
        <dbReference type="ARBA" id="ARBA00022723"/>
    </source>
</evidence>
<dbReference type="PROSITE" id="PS51405">
    <property type="entry name" value="HEME_HALOPEROXIDASE"/>
    <property type="match status" value="1"/>
</dbReference>
<keyword evidence="5" id="KW-0560">Oxidoreductase</keyword>
<dbReference type="SUPFAM" id="SSF47571">
    <property type="entry name" value="Cloroperoxidase"/>
    <property type="match status" value="1"/>
</dbReference>
<keyword evidence="6" id="KW-0408">Iron</keyword>
<organism evidence="10 11">
    <name type="scientific">Bimuria novae-zelandiae CBS 107.79</name>
    <dbReference type="NCBI Taxonomy" id="1447943"/>
    <lineage>
        <taxon>Eukaryota</taxon>
        <taxon>Fungi</taxon>
        <taxon>Dikarya</taxon>
        <taxon>Ascomycota</taxon>
        <taxon>Pezizomycotina</taxon>
        <taxon>Dothideomycetes</taxon>
        <taxon>Pleosporomycetidae</taxon>
        <taxon>Pleosporales</taxon>
        <taxon>Massarineae</taxon>
        <taxon>Didymosphaeriaceae</taxon>
        <taxon>Bimuria</taxon>
    </lineage>
</organism>
<dbReference type="Gene3D" id="1.10.489.10">
    <property type="entry name" value="Chloroperoxidase-like"/>
    <property type="match status" value="1"/>
</dbReference>
<evidence type="ECO:0000256" key="7">
    <source>
        <dbReference type="ARBA" id="ARBA00025795"/>
    </source>
</evidence>
<feature type="signal peptide" evidence="8">
    <location>
        <begin position="1"/>
        <end position="18"/>
    </location>
</feature>
<evidence type="ECO:0000313" key="10">
    <source>
        <dbReference type="EMBL" id="KAF1975382.1"/>
    </source>
</evidence>
<feature type="chain" id="PRO_5025681479" evidence="8">
    <location>
        <begin position="19"/>
        <end position="261"/>
    </location>
</feature>
<dbReference type="GO" id="GO:0004601">
    <property type="term" value="F:peroxidase activity"/>
    <property type="evidence" value="ECO:0007669"/>
    <property type="project" value="UniProtKB-KW"/>
</dbReference>
<keyword evidence="8" id="KW-0732">Signal</keyword>
<dbReference type="PANTHER" id="PTHR33577">
    <property type="entry name" value="STERIGMATOCYSTIN BIOSYNTHESIS PEROXIDASE STCC-RELATED"/>
    <property type="match status" value="1"/>
</dbReference>
<evidence type="ECO:0000256" key="5">
    <source>
        <dbReference type="ARBA" id="ARBA00023002"/>
    </source>
</evidence>
<reference evidence="10" key="1">
    <citation type="journal article" date="2020" name="Stud. Mycol.">
        <title>101 Dothideomycetes genomes: a test case for predicting lifestyles and emergence of pathogens.</title>
        <authorList>
            <person name="Haridas S."/>
            <person name="Albert R."/>
            <person name="Binder M."/>
            <person name="Bloem J."/>
            <person name="Labutti K."/>
            <person name="Salamov A."/>
            <person name="Andreopoulos B."/>
            <person name="Baker S."/>
            <person name="Barry K."/>
            <person name="Bills G."/>
            <person name="Bluhm B."/>
            <person name="Cannon C."/>
            <person name="Castanera R."/>
            <person name="Culley D."/>
            <person name="Daum C."/>
            <person name="Ezra D."/>
            <person name="Gonzalez J."/>
            <person name="Henrissat B."/>
            <person name="Kuo A."/>
            <person name="Liang C."/>
            <person name="Lipzen A."/>
            <person name="Lutzoni F."/>
            <person name="Magnuson J."/>
            <person name="Mondo S."/>
            <person name="Nolan M."/>
            <person name="Ohm R."/>
            <person name="Pangilinan J."/>
            <person name="Park H.-J."/>
            <person name="Ramirez L."/>
            <person name="Alfaro M."/>
            <person name="Sun H."/>
            <person name="Tritt A."/>
            <person name="Yoshinaga Y."/>
            <person name="Zwiers L.-H."/>
            <person name="Turgeon B."/>
            <person name="Goodwin S."/>
            <person name="Spatafora J."/>
            <person name="Crous P."/>
            <person name="Grigoriev I."/>
        </authorList>
    </citation>
    <scope>NUCLEOTIDE SEQUENCE</scope>
    <source>
        <strain evidence="10">CBS 107.79</strain>
    </source>
</reference>
<keyword evidence="11" id="KW-1185">Reference proteome</keyword>
<dbReference type="AlphaFoldDB" id="A0A6A5VHQ2"/>
<name>A0A6A5VHQ2_9PLEO</name>
<dbReference type="Pfam" id="PF01328">
    <property type="entry name" value="Peroxidase_2"/>
    <property type="match status" value="1"/>
</dbReference>